<dbReference type="PANTHER" id="PTHR43141">
    <property type="entry name" value="CYTOCHROME BD2 SUBUNIT II"/>
    <property type="match status" value="1"/>
</dbReference>
<dbReference type="GO" id="GO:0016682">
    <property type="term" value="F:oxidoreductase activity, acting on diphenols and related substances as donors, oxygen as acceptor"/>
    <property type="evidence" value="ECO:0007669"/>
    <property type="project" value="TreeGrafter"/>
</dbReference>
<evidence type="ECO:0000256" key="4">
    <source>
        <dbReference type="ARBA" id="ARBA00022692"/>
    </source>
</evidence>
<protein>
    <submittedName>
        <fullName evidence="8">Cytochrome bd-I ubiquinol oxidase subunit 2</fullName>
    </submittedName>
</protein>
<evidence type="ECO:0000256" key="5">
    <source>
        <dbReference type="ARBA" id="ARBA00022989"/>
    </source>
</evidence>
<feature type="transmembrane region" description="Helical" evidence="7">
    <location>
        <begin position="118"/>
        <end position="142"/>
    </location>
</feature>
<feature type="transmembrane region" description="Helical" evidence="7">
    <location>
        <begin position="197"/>
        <end position="219"/>
    </location>
</feature>
<dbReference type="GO" id="GO:0019646">
    <property type="term" value="P:aerobic electron transport chain"/>
    <property type="evidence" value="ECO:0007669"/>
    <property type="project" value="TreeGrafter"/>
</dbReference>
<proteinExistence type="inferred from homology"/>
<keyword evidence="9" id="KW-1185">Reference proteome</keyword>
<feature type="transmembrane region" description="Helical" evidence="7">
    <location>
        <begin position="306"/>
        <end position="328"/>
    </location>
</feature>
<dbReference type="NCBIfam" id="TIGR00203">
    <property type="entry name" value="cydB"/>
    <property type="match status" value="1"/>
</dbReference>
<dbReference type="GO" id="GO:0009055">
    <property type="term" value="F:electron transfer activity"/>
    <property type="evidence" value="ECO:0007669"/>
    <property type="project" value="TreeGrafter"/>
</dbReference>
<feature type="transmembrane region" description="Helical" evidence="7">
    <location>
        <begin position="162"/>
        <end position="185"/>
    </location>
</feature>
<evidence type="ECO:0000256" key="3">
    <source>
        <dbReference type="ARBA" id="ARBA00022475"/>
    </source>
</evidence>
<keyword evidence="4 7" id="KW-0812">Transmembrane</keyword>
<comment type="similarity">
    <text evidence="2">Belongs to the cytochrome ubiquinol oxidase subunit 2 family.</text>
</comment>
<dbReference type="EMBL" id="CP060244">
    <property type="protein sequence ID" value="QNT77975.1"/>
    <property type="molecule type" value="Genomic_DNA"/>
</dbReference>
<evidence type="ECO:0000313" key="9">
    <source>
        <dbReference type="Proteomes" id="UP000516349"/>
    </source>
</evidence>
<name>A0A7H1NQB5_9PROT</name>
<feature type="transmembrane region" description="Helical" evidence="7">
    <location>
        <begin position="231"/>
        <end position="253"/>
    </location>
</feature>
<evidence type="ECO:0000256" key="6">
    <source>
        <dbReference type="ARBA" id="ARBA00023136"/>
    </source>
</evidence>
<dbReference type="Pfam" id="PF02322">
    <property type="entry name" value="Cyt_bd_oxida_II"/>
    <property type="match status" value="1"/>
</dbReference>
<feature type="transmembrane region" description="Helical" evidence="7">
    <location>
        <begin position="6"/>
        <end position="39"/>
    </location>
</feature>
<dbReference type="PIRSF" id="PIRSF000267">
    <property type="entry name" value="Cyt_oxidse_sub2"/>
    <property type="match status" value="1"/>
</dbReference>
<dbReference type="InterPro" id="IPR003317">
    <property type="entry name" value="Cyt-d_oxidase_su2"/>
</dbReference>
<dbReference type="Proteomes" id="UP000516349">
    <property type="component" value="Chromosome"/>
</dbReference>
<dbReference type="RefSeq" id="WP_203414362.1">
    <property type="nucleotide sequence ID" value="NZ_CP060244.1"/>
</dbReference>
<evidence type="ECO:0000256" key="1">
    <source>
        <dbReference type="ARBA" id="ARBA00004651"/>
    </source>
</evidence>
<dbReference type="GO" id="GO:0070069">
    <property type="term" value="C:cytochrome complex"/>
    <property type="evidence" value="ECO:0007669"/>
    <property type="project" value="TreeGrafter"/>
</dbReference>
<evidence type="ECO:0000313" key="8">
    <source>
        <dbReference type="EMBL" id="QNT77975.1"/>
    </source>
</evidence>
<dbReference type="KEGG" id="ebla:JGUZn3_07400"/>
<dbReference type="PANTHER" id="PTHR43141:SF4">
    <property type="entry name" value="CYTOCHROME BD2 SUBUNIT II"/>
    <property type="match status" value="1"/>
</dbReference>
<reference evidence="8 9" key="1">
    <citation type="submission" date="2020-08" db="EMBL/GenBank/DDBJ databases">
        <title>Complete genome sequence of Entomobacter blattae G55GP.</title>
        <authorList>
            <person name="Poehlein A."/>
            <person name="Guzman J."/>
            <person name="Daniel R."/>
            <person name="Vilcinskas A."/>
        </authorList>
    </citation>
    <scope>NUCLEOTIDE SEQUENCE [LARGE SCALE GENOMIC DNA]</scope>
    <source>
        <strain evidence="8 9">G55GP</strain>
    </source>
</reference>
<accession>A0A7H1NQB5</accession>
<gene>
    <name evidence="8" type="primary">cydB</name>
    <name evidence="8" type="ORF">JGUZn3_07400</name>
</gene>
<dbReference type="AlphaFoldDB" id="A0A7H1NQB5"/>
<comment type="subcellular location">
    <subcellularLocation>
        <location evidence="1">Cell membrane</location>
        <topology evidence="1">Multi-pass membrane protein</topology>
    </subcellularLocation>
</comment>
<keyword evidence="5 7" id="KW-1133">Transmembrane helix</keyword>
<dbReference type="GO" id="GO:0005886">
    <property type="term" value="C:plasma membrane"/>
    <property type="evidence" value="ECO:0007669"/>
    <property type="project" value="UniProtKB-SubCell"/>
</dbReference>
<sequence length="339" mass="38187">MSGAEYWIPIIWSGIAAIAILTYILLDGFDLGIGILFAVEKNPTHRNIMLNTIAPIWDGNETWMVLGGATLFGVFPMAYSIILSAFYPVIITMLLALIFRGVAFEFRFKVHSPQAREYWGFAFMAGSCLTAFCQGIVLGALIQGITIDGQHFAGSHYEWLTPFSLLCGFSVIVGYALLGSTWLIMKTEGALAEYNRKLSWLLTALLVICIGIVSLWTPFLNETYMRNWFSWPHILFVLPVPLCVVLAAFGVYFGIYHKLHAMPFFCSLFLFFLCFSGLGISIWPYIVPPSITIWEASSSPYSQGFLLFGTAILLPLILIYTLYSYWVFRGKVTEHDFYH</sequence>
<organism evidence="8 9">
    <name type="scientific">Entomobacter blattae</name>
    <dbReference type="NCBI Taxonomy" id="2762277"/>
    <lineage>
        <taxon>Bacteria</taxon>
        <taxon>Pseudomonadati</taxon>
        <taxon>Pseudomonadota</taxon>
        <taxon>Alphaproteobacteria</taxon>
        <taxon>Acetobacterales</taxon>
        <taxon>Acetobacteraceae</taxon>
        <taxon>Entomobacter</taxon>
    </lineage>
</organism>
<evidence type="ECO:0000256" key="7">
    <source>
        <dbReference type="SAM" id="Phobius"/>
    </source>
</evidence>
<feature type="transmembrane region" description="Helical" evidence="7">
    <location>
        <begin position="85"/>
        <end position="106"/>
    </location>
</feature>
<feature type="transmembrane region" description="Helical" evidence="7">
    <location>
        <begin position="265"/>
        <end position="286"/>
    </location>
</feature>
<evidence type="ECO:0000256" key="2">
    <source>
        <dbReference type="ARBA" id="ARBA00007543"/>
    </source>
</evidence>
<keyword evidence="6 7" id="KW-0472">Membrane</keyword>
<keyword evidence="3" id="KW-1003">Cell membrane</keyword>